<dbReference type="PANTHER" id="PTHR43238">
    <property type="entry name" value="GDP-L-FUCOSE SYNTHASE"/>
    <property type="match status" value="1"/>
</dbReference>
<dbReference type="UniPathway" id="UPA00128">
    <property type="reaction ID" value="UER00191"/>
</dbReference>
<feature type="binding site" evidence="5">
    <location>
        <position position="273"/>
    </location>
    <ligand>
        <name>substrate</name>
    </ligand>
</feature>
<comment type="pathway">
    <text evidence="5">Nucleotide-sugar biosynthesis; GDP-L-fucose biosynthesis via de novo pathway; GDP-L-fucose from GDP-alpha-D-mannose: step 2/2.</text>
</comment>
<dbReference type="InterPro" id="IPR001509">
    <property type="entry name" value="Epimerase_deHydtase"/>
</dbReference>
<dbReference type="EMBL" id="LBOW01000001">
    <property type="protein sequence ID" value="KKP45471.1"/>
    <property type="molecule type" value="Genomic_DNA"/>
</dbReference>
<dbReference type="InterPro" id="IPR028614">
    <property type="entry name" value="GDP_fucose/colitose_synth"/>
</dbReference>
<name>A0A0G0A2L8_9BACT</name>
<dbReference type="PANTHER" id="PTHR43238:SF1">
    <property type="entry name" value="GDP-L-FUCOSE SYNTHASE"/>
    <property type="match status" value="1"/>
</dbReference>
<dbReference type="SUPFAM" id="SSF51735">
    <property type="entry name" value="NAD(P)-binding Rossmann-fold domains"/>
    <property type="match status" value="1"/>
</dbReference>
<comment type="caution">
    <text evidence="5">Lacks conserved residue(s) required for the propagation of feature annotation.</text>
</comment>
<keyword evidence="4 5" id="KW-0413">Isomerase</keyword>
<feature type="binding site" evidence="5">
    <location>
        <begin position="15"/>
        <end position="21"/>
    </location>
    <ligand>
        <name>NADP(+)</name>
        <dbReference type="ChEBI" id="CHEBI:58349"/>
    </ligand>
</feature>
<feature type="binding site" evidence="5">
    <location>
        <position position="206"/>
    </location>
    <ligand>
        <name>substrate</name>
    </ligand>
</feature>
<feature type="binding site" evidence="5">
    <location>
        <position position="145"/>
    </location>
    <ligand>
        <name>NADP(+)</name>
        <dbReference type="ChEBI" id="CHEBI:58349"/>
    </ligand>
</feature>
<evidence type="ECO:0000313" key="8">
    <source>
        <dbReference type="Proteomes" id="UP000034778"/>
    </source>
</evidence>
<reference evidence="7 8" key="1">
    <citation type="journal article" date="2015" name="Nature">
        <title>rRNA introns, odd ribosomes, and small enigmatic genomes across a large radiation of phyla.</title>
        <authorList>
            <person name="Brown C.T."/>
            <person name="Hug L.A."/>
            <person name="Thomas B.C."/>
            <person name="Sharon I."/>
            <person name="Castelle C.J."/>
            <person name="Singh A."/>
            <person name="Wilkins M.J."/>
            <person name="Williams K.H."/>
            <person name="Banfield J.F."/>
        </authorList>
    </citation>
    <scope>NUCLEOTIDE SEQUENCE [LARGE SCALE GENOMIC DNA]</scope>
</reference>
<evidence type="ECO:0000256" key="3">
    <source>
        <dbReference type="ARBA" id="ARBA00023002"/>
    </source>
</evidence>
<gene>
    <name evidence="5" type="primary">fcl</name>
    <name evidence="7" type="ORF">UR35_C0001G0068</name>
</gene>
<feature type="binding site" evidence="5">
    <location>
        <begin position="168"/>
        <end position="171"/>
    </location>
    <ligand>
        <name>NADP(+)</name>
        <dbReference type="ChEBI" id="CHEBI:58349"/>
    </ligand>
</feature>
<dbReference type="Pfam" id="PF01370">
    <property type="entry name" value="Epimerase"/>
    <property type="match status" value="1"/>
</dbReference>
<dbReference type="Gene3D" id="3.40.50.720">
    <property type="entry name" value="NAD(P)-binding Rossmann-like Domain"/>
    <property type="match status" value="1"/>
</dbReference>
<dbReference type="PATRIC" id="fig|1618566.3.peg.66"/>
<keyword evidence="2 5" id="KW-0521">NADP</keyword>
<dbReference type="GO" id="GO:0016853">
    <property type="term" value="F:isomerase activity"/>
    <property type="evidence" value="ECO:0007669"/>
    <property type="project" value="UniProtKB-KW"/>
</dbReference>
<dbReference type="GO" id="GO:0042351">
    <property type="term" value="P:'de novo' GDP-L-fucose biosynthetic process"/>
    <property type="evidence" value="ECO:0007669"/>
    <property type="project" value="UniProtKB-UniRule"/>
</dbReference>
<evidence type="ECO:0000256" key="5">
    <source>
        <dbReference type="HAMAP-Rule" id="MF_00956"/>
    </source>
</evidence>
<organism evidence="7 8">
    <name type="scientific">Candidatus Woesebacteria bacterium GW2011_GWB1_33_22</name>
    <dbReference type="NCBI Taxonomy" id="1618566"/>
    <lineage>
        <taxon>Bacteria</taxon>
        <taxon>Candidatus Woeseibacteriota</taxon>
    </lineage>
</organism>
<feature type="active site" description="Proton donor/acceptor" evidence="5">
    <location>
        <position position="141"/>
    </location>
</feature>
<dbReference type="Gene3D" id="3.90.25.10">
    <property type="entry name" value="UDP-galactose 4-epimerase, domain 1"/>
    <property type="match status" value="1"/>
</dbReference>
<comment type="function">
    <text evidence="5">Catalyzes the two-step NADP-dependent conversion of GDP-4-dehydro-6-deoxy-D-mannose to GDP-fucose, involving an epimerase and a reductase reaction.</text>
</comment>
<sequence length="313" mass="35203">MKIVKFKNNKILLTGGNGFLGKYVKNILLKKGLKERNIIIPDSNKFDLRDRINCQKLTKRIDIVIHLAGNVGGIGKNSSLPGTLLYDNAIMGLELMEAAKNNHVHKFVCIGTVCSYPKNTPVPFKEESLWNGYPEETNAPYGIAKKILLVQSQAYRQQFGFNSIYLLPVNLYGPGDNFDPESSHVIPALIKKLDEAKKTNNNVIVWGTGKASREFLYVEDAAEAIVMATQRYNKLDPINIGSNSEIKIKDLVALIAAKMKYKGKIIWDKTRPDGQIRRKLNIQKAKNEFGFVAKTKLGEGLTKTINWYIKTFK</sequence>
<feature type="binding site" evidence="5">
    <location>
        <position position="213"/>
    </location>
    <ligand>
        <name>substrate</name>
    </ligand>
</feature>
<feature type="site" description="Important for catalytic activity" evidence="5">
    <location>
        <position position="114"/>
    </location>
</feature>
<evidence type="ECO:0000256" key="1">
    <source>
        <dbReference type="ARBA" id="ARBA00005959"/>
    </source>
</evidence>
<evidence type="ECO:0000256" key="2">
    <source>
        <dbReference type="ARBA" id="ARBA00022857"/>
    </source>
</evidence>
<dbReference type="InterPro" id="IPR036291">
    <property type="entry name" value="NAD(P)-bd_dom_sf"/>
</dbReference>
<dbReference type="Proteomes" id="UP000034778">
    <property type="component" value="Unassembled WGS sequence"/>
</dbReference>
<dbReference type="GO" id="GO:0050577">
    <property type="term" value="F:GDP-L-fucose synthase activity"/>
    <property type="evidence" value="ECO:0007669"/>
    <property type="project" value="UniProtKB-UniRule"/>
</dbReference>
<dbReference type="HAMAP" id="MF_00956">
    <property type="entry name" value="GDP_fucose_synth"/>
    <property type="match status" value="1"/>
</dbReference>
<comment type="catalytic activity">
    <reaction evidence="5">
        <text>GDP-beta-L-fucose + NADP(+) = GDP-4-dehydro-alpha-D-rhamnose + NADPH + H(+)</text>
        <dbReference type="Rhea" id="RHEA:18885"/>
        <dbReference type="ChEBI" id="CHEBI:15378"/>
        <dbReference type="ChEBI" id="CHEBI:57273"/>
        <dbReference type="ChEBI" id="CHEBI:57783"/>
        <dbReference type="ChEBI" id="CHEBI:57964"/>
        <dbReference type="ChEBI" id="CHEBI:58349"/>
        <dbReference type="EC" id="1.1.1.271"/>
    </reaction>
</comment>
<evidence type="ECO:0000313" key="7">
    <source>
        <dbReference type="EMBL" id="KKP45471.1"/>
    </source>
</evidence>
<dbReference type="STRING" id="1618566.UR35_C0001G0068"/>
<dbReference type="GO" id="GO:0070401">
    <property type="term" value="F:NADP+ binding"/>
    <property type="evidence" value="ECO:0007669"/>
    <property type="project" value="UniProtKB-UniRule"/>
</dbReference>
<comment type="caution">
    <text evidence="7">The sequence shown here is derived from an EMBL/GenBank/DDBJ whole genome shotgun (WGS) entry which is preliminary data.</text>
</comment>
<keyword evidence="5" id="KW-0511">Multifunctional enzyme</keyword>
<dbReference type="EC" id="1.1.1.271" evidence="5"/>
<feature type="site" description="Important for catalytic activity" evidence="5">
    <location>
        <position position="112"/>
    </location>
</feature>
<proteinExistence type="inferred from homology"/>
<evidence type="ECO:0000259" key="6">
    <source>
        <dbReference type="Pfam" id="PF01370"/>
    </source>
</evidence>
<accession>A0A0G0A2L8</accession>
<keyword evidence="3 5" id="KW-0560">Oxidoreductase</keyword>
<dbReference type="AlphaFoldDB" id="A0A0G0A2L8"/>
<feature type="domain" description="NAD-dependent epimerase/dehydratase" evidence="6">
    <location>
        <begin position="11"/>
        <end position="241"/>
    </location>
</feature>
<evidence type="ECO:0000256" key="4">
    <source>
        <dbReference type="ARBA" id="ARBA00023235"/>
    </source>
</evidence>
<dbReference type="CDD" id="cd05239">
    <property type="entry name" value="GDP_FS_SDR_e"/>
    <property type="match status" value="1"/>
</dbReference>
<feature type="binding site" evidence="5">
    <location>
        <position position="192"/>
    </location>
    <ligand>
        <name>substrate</name>
    </ligand>
</feature>
<feature type="binding site" evidence="5">
    <location>
        <position position="184"/>
    </location>
    <ligand>
        <name>NADP(+)</name>
        <dbReference type="ChEBI" id="CHEBI:58349"/>
    </ligand>
</feature>
<protein>
    <recommendedName>
        <fullName evidence="5">GDP-L-fucose synthase</fullName>
        <ecNumber evidence="5">1.1.1.271</ecNumber>
    </recommendedName>
    <alternativeName>
        <fullName evidence="5">GDP-4-keto-6-deoxy-D-mannose-3,5-epimerase-4-reductase</fullName>
    </alternativeName>
</protein>
<comment type="similarity">
    <text evidence="1 5">Belongs to the NAD(P)-dependent epimerase/dehydratase family. Fucose synthase subfamily.</text>
</comment>